<feature type="transmembrane region" description="Helical" evidence="5">
    <location>
        <begin position="284"/>
        <end position="301"/>
    </location>
</feature>
<comment type="subcellular location">
    <subcellularLocation>
        <location evidence="1">Membrane</location>
        <topology evidence="1">Multi-pass membrane protein</topology>
    </subcellularLocation>
</comment>
<dbReference type="HOGENOM" id="CLU_063928_1_0_0"/>
<evidence type="ECO:0000313" key="7">
    <source>
        <dbReference type="Proteomes" id="UP000002508"/>
    </source>
</evidence>
<accession>B8G4Q0</accession>
<dbReference type="InterPro" id="IPR044878">
    <property type="entry name" value="UbiA_sf"/>
</dbReference>
<dbReference type="InterPro" id="IPR000537">
    <property type="entry name" value="UbiA_prenyltransferase"/>
</dbReference>
<dbReference type="Pfam" id="PF01040">
    <property type="entry name" value="UbiA"/>
    <property type="match status" value="1"/>
</dbReference>
<feature type="transmembrane region" description="Helical" evidence="5">
    <location>
        <begin position="251"/>
        <end position="272"/>
    </location>
</feature>
<evidence type="ECO:0000256" key="3">
    <source>
        <dbReference type="ARBA" id="ARBA00022989"/>
    </source>
</evidence>
<dbReference type="eggNOG" id="COG0382">
    <property type="taxonomic scope" value="Bacteria"/>
</dbReference>
<feature type="transmembrane region" description="Helical" evidence="5">
    <location>
        <begin position="63"/>
        <end position="85"/>
    </location>
</feature>
<dbReference type="AlphaFoldDB" id="B8G4Q0"/>
<proteinExistence type="predicted"/>
<dbReference type="InterPro" id="IPR050475">
    <property type="entry name" value="Prenyltransferase_related"/>
</dbReference>
<dbReference type="PANTHER" id="PTHR42723:SF1">
    <property type="entry name" value="CHLOROPHYLL SYNTHASE, CHLOROPLASTIC"/>
    <property type="match status" value="1"/>
</dbReference>
<feature type="transmembrane region" description="Helical" evidence="5">
    <location>
        <begin position="222"/>
        <end position="245"/>
    </location>
</feature>
<reference evidence="6" key="1">
    <citation type="submission" date="2008-12" db="EMBL/GenBank/DDBJ databases">
        <title>Complete sequence of Chloroflexus aggregans DSM 9485.</title>
        <authorList>
            <consortium name="US DOE Joint Genome Institute"/>
            <person name="Lucas S."/>
            <person name="Copeland A."/>
            <person name="Lapidus A."/>
            <person name="Glavina del Rio T."/>
            <person name="Dalin E."/>
            <person name="Tice H."/>
            <person name="Pitluck S."/>
            <person name="Foster B."/>
            <person name="Larimer F."/>
            <person name="Land M."/>
            <person name="Hauser L."/>
            <person name="Kyrpides N."/>
            <person name="Mikhailova N."/>
            <person name="Bryant D."/>
            <person name="Richardson P."/>
        </authorList>
    </citation>
    <scope>NUCLEOTIDE SEQUENCE</scope>
    <source>
        <strain evidence="6">DSM 9485</strain>
    </source>
</reference>
<evidence type="ECO:0000313" key="6">
    <source>
        <dbReference type="EMBL" id="ACL25526.1"/>
    </source>
</evidence>
<protein>
    <submittedName>
        <fullName evidence="6">UbiA prenyltransferase</fullName>
    </submittedName>
</protein>
<sequence>MHLSTTTLRSIPLANWFRAVMYEIHLYWRFTRYDISATVVPGLAFALAAWHQGQPNWAALPSLIGWGVVYFWLYSVCFCISNQLAGESEDRLNKPDRPLISGLVSRRGAMIRWIVFMGLFALVGWHLGVLEWTLLWQITLTLHNFGHVARHYWGKNLSMVFGAIAQLAAAWQMVRPITPAAWIWLLVPSITLLSNASLQDLRDIDGDRMNGRRTMPIVFGETFTRIFVAIAFGCVAVLTHFALFVPAGLNAGTLLLDGIQTGICLIIAGRVLFLRTPAADHGSYMMYTYWYSFLLAAAIVVL</sequence>
<keyword evidence="3 5" id="KW-1133">Transmembrane helix</keyword>
<evidence type="ECO:0000256" key="4">
    <source>
        <dbReference type="ARBA" id="ARBA00023136"/>
    </source>
</evidence>
<name>B8G4Q0_CHLAD</name>
<keyword evidence="7" id="KW-1185">Reference proteome</keyword>
<feature type="transmembrane region" description="Helical" evidence="5">
    <location>
        <begin position="30"/>
        <end position="51"/>
    </location>
</feature>
<dbReference type="RefSeq" id="WP_015941383.1">
    <property type="nucleotide sequence ID" value="NC_011831.1"/>
</dbReference>
<feature type="transmembrane region" description="Helical" evidence="5">
    <location>
        <begin position="113"/>
        <end position="136"/>
    </location>
</feature>
<evidence type="ECO:0000256" key="1">
    <source>
        <dbReference type="ARBA" id="ARBA00004141"/>
    </source>
</evidence>
<dbReference type="STRING" id="326427.Cagg_2658"/>
<evidence type="ECO:0000256" key="5">
    <source>
        <dbReference type="SAM" id="Phobius"/>
    </source>
</evidence>
<gene>
    <name evidence="6" type="ordered locus">Cagg_2658</name>
</gene>
<evidence type="ECO:0000256" key="2">
    <source>
        <dbReference type="ARBA" id="ARBA00022692"/>
    </source>
</evidence>
<dbReference type="GO" id="GO:0016020">
    <property type="term" value="C:membrane"/>
    <property type="evidence" value="ECO:0007669"/>
    <property type="project" value="UniProtKB-SubCell"/>
</dbReference>
<dbReference type="GO" id="GO:0016765">
    <property type="term" value="F:transferase activity, transferring alkyl or aryl (other than methyl) groups"/>
    <property type="evidence" value="ECO:0007669"/>
    <property type="project" value="InterPro"/>
</dbReference>
<keyword evidence="2 5" id="KW-0812">Transmembrane</keyword>
<keyword evidence="4 5" id="KW-0472">Membrane</keyword>
<dbReference type="KEGG" id="cag:Cagg_2658"/>
<dbReference type="Gene3D" id="1.10.357.140">
    <property type="entry name" value="UbiA prenyltransferase"/>
    <property type="match status" value="1"/>
</dbReference>
<dbReference type="CDD" id="cd13965">
    <property type="entry name" value="PT_UbiA_3"/>
    <property type="match status" value="1"/>
</dbReference>
<dbReference type="EMBL" id="CP001337">
    <property type="protein sequence ID" value="ACL25526.1"/>
    <property type="molecule type" value="Genomic_DNA"/>
</dbReference>
<dbReference type="Proteomes" id="UP000002508">
    <property type="component" value="Chromosome"/>
</dbReference>
<dbReference type="PANTHER" id="PTHR42723">
    <property type="entry name" value="CHLOROPHYLL SYNTHASE"/>
    <property type="match status" value="1"/>
</dbReference>
<organism evidence="6 7">
    <name type="scientific">Chloroflexus aggregans (strain MD-66 / DSM 9485)</name>
    <dbReference type="NCBI Taxonomy" id="326427"/>
    <lineage>
        <taxon>Bacteria</taxon>
        <taxon>Bacillati</taxon>
        <taxon>Chloroflexota</taxon>
        <taxon>Chloroflexia</taxon>
        <taxon>Chloroflexales</taxon>
        <taxon>Chloroflexineae</taxon>
        <taxon>Chloroflexaceae</taxon>
        <taxon>Chloroflexus</taxon>
    </lineage>
</organism>